<evidence type="ECO:0008006" key="6">
    <source>
        <dbReference type="Google" id="ProtNLM"/>
    </source>
</evidence>
<sequence>MSPWVHLVPAMLLCSLSSVSVAPSTGYTSVTMFFTVNTTVYSTPRASSSSSVNESTTSNQTEASPRNATVPLDGSSTTDSQMPPSTEGPRDTPPAVQTESSGIGMDTTVRPTGQNTEPWPTPHGPEETPPSTTPSRMSSGSPPTQTGALAGTTWETGHLSCEPSAVPGQNNPETKKKGQFGKTLGIFIGLAVVLLLVFGLVYLIYNRTQKDDPFSHQRLYNSDPVLSLDVTVEPPDRFYGSLTPDLGREGQANHVTSQKVLNQPMGEVKNPASPPQTHDEIQLKPMSESSVKIFL</sequence>
<keyword evidence="2" id="KW-1133">Transmembrane helix</keyword>
<evidence type="ECO:0000313" key="5">
    <source>
        <dbReference type="Proteomes" id="UP000287033"/>
    </source>
</evidence>
<dbReference type="EMBL" id="BEZZ01000577">
    <property type="protein sequence ID" value="GCC34189.1"/>
    <property type="molecule type" value="Genomic_DNA"/>
</dbReference>
<evidence type="ECO:0000256" key="3">
    <source>
        <dbReference type="SAM" id="SignalP"/>
    </source>
</evidence>
<comment type="caution">
    <text evidence="4">The sequence shown here is derived from an EMBL/GenBank/DDBJ whole genome shotgun (WGS) entry which is preliminary data.</text>
</comment>
<dbReference type="OrthoDB" id="9909100at2759"/>
<proteinExistence type="predicted"/>
<reference evidence="4 5" key="1">
    <citation type="journal article" date="2018" name="Nat. Ecol. Evol.">
        <title>Shark genomes provide insights into elasmobranch evolution and the origin of vertebrates.</title>
        <authorList>
            <person name="Hara Y"/>
            <person name="Yamaguchi K"/>
            <person name="Onimaru K"/>
            <person name="Kadota M"/>
            <person name="Koyanagi M"/>
            <person name="Keeley SD"/>
            <person name="Tatsumi K"/>
            <person name="Tanaka K"/>
            <person name="Motone F"/>
            <person name="Kageyama Y"/>
            <person name="Nozu R"/>
            <person name="Adachi N"/>
            <person name="Nishimura O"/>
            <person name="Nakagawa R"/>
            <person name="Tanegashima C"/>
            <person name="Kiyatake I"/>
            <person name="Matsumoto R"/>
            <person name="Murakumo K"/>
            <person name="Nishida K"/>
            <person name="Terakita A"/>
            <person name="Kuratani S"/>
            <person name="Sato K"/>
            <person name="Hyodo S Kuraku.S."/>
        </authorList>
    </citation>
    <scope>NUCLEOTIDE SEQUENCE [LARGE SCALE GENOMIC DNA]</scope>
</reference>
<feature type="compositionally biased region" description="Polar residues" evidence="1">
    <location>
        <begin position="74"/>
        <end position="84"/>
    </location>
</feature>
<keyword evidence="5" id="KW-1185">Reference proteome</keyword>
<keyword evidence="2" id="KW-0472">Membrane</keyword>
<evidence type="ECO:0000256" key="1">
    <source>
        <dbReference type="SAM" id="MobiDB-lite"/>
    </source>
</evidence>
<keyword evidence="3" id="KW-0732">Signal</keyword>
<keyword evidence="2" id="KW-0812">Transmembrane</keyword>
<evidence type="ECO:0000256" key="2">
    <source>
        <dbReference type="SAM" id="Phobius"/>
    </source>
</evidence>
<organism evidence="4 5">
    <name type="scientific">Chiloscyllium punctatum</name>
    <name type="common">Brownbanded bambooshark</name>
    <name type="synonym">Hemiscyllium punctatum</name>
    <dbReference type="NCBI Taxonomy" id="137246"/>
    <lineage>
        <taxon>Eukaryota</taxon>
        <taxon>Metazoa</taxon>
        <taxon>Chordata</taxon>
        <taxon>Craniata</taxon>
        <taxon>Vertebrata</taxon>
        <taxon>Chondrichthyes</taxon>
        <taxon>Elasmobranchii</taxon>
        <taxon>Galeomorphii</taxon>
        <taxon>Galeoidea</taxon>
        <taxon>Orectolobiformes</taxon>
        <taxon>Hemiscylliidae</taxon>
        <taxon>Chiloscyllium</taxon>
    </lineage>
</organism>
<feature type="compositionally biased region" description="Low complexity" evidence="1">
    <location>
        <begin position="47"/>
        <end position="59"/>
    </location>
</feature>
<feature type="signal peptide" evidence="3">
    <location>
        <begin position="1"/>
        <end position="21"/>
    </location>
</feature>
<feature type="transmembrane region" description="Helical" evidence="2">
    <location>
        <begin position="184"/>
        <end position="205"/>
    </location>
</feature>
<feature type="compositionally biased region" description="Pro residues" evidence="1">
    <location>
        <begin position="119"/>
        <end position="132"/>
    </location>
</feature>
<gene>
    <name evidence="4" type="ORF">chiPu_0012662</name>
</gene>
<evidence type="ECO:0000313" key="4">
    <source>
        <dbReference type="EMBL" id="GCC34189.1"/>
    </source>
</evidence>
<dbReference type="Proteomes" id="UP000287033">
    <property type="component" value="Unassembled WGS sequence"/>
</dbReference>
<feature type="chain" id="PRO_5019547851" description="SEA domain-containing protein" evidence="3">
    <location>
        <begin position="22"/>
        <end position="295"/>
    </location>
</feature>
<protein>
    <recommendedName>
        <fullName evidence="6">SEA domain-containing protein</fullName>
    </recommendedName>
</protein>
<accession>A0A401SUW9</accession>
<name>A0A401SUW9_CHIPU</name>
<feature type="compositionally biased region" description="Low complexity" evidence="1">
    <location>
        <begin position="133"/>
        <end position="144"/>
    </location>
</feature>
<dbReference type="OMA" id="HQRLYNS"/>
<feature type="region of interest" description="Disordered" evidence="1">
    <location>
        <begin position="42"/>
        <end position="150"/>
    </location>
</feature>
<dbReference type="AlphaFoldDB" id="A0A401SUW9"/>